<evidence type="ECO:0000256" key="7">
    <source>
        <dbReference type="HAMAP-Rule" id="MF_00503"/>
    </source>
</evidence>
<dbReference type="SUPFAM" id="SSF55653">
    <property type="entry name" value="Ribosomal protein L9 C-domain"/>
    <property type="match status" value="1"/>
</dbReference>
<keyword evidence="12" id="KW-1185">Reference proteome</keyword>
<dbReference type="Gene3D" id="3.10.430.100">
    <property type="entry name" value="Ribosomal protein L9, C-terminal domain"/>
    <property type="match status" value="1"/>
</dbReference>
<dbReference type="Gene3D" id="3.40.5.10">
    <property type="entry name" value="Ribosomal protein L9, N-terminal domain"/>
    <property type="match status" value="1"/>
</dbReference>
<evidence type="ECO:0000256" key="5">
    <source>
        <dbReference type="ARBA" id="ARBA00023274"/>
    </source>
</evidence>
<evidence type="ECO:0000313" key="11">
    <source>
        <dbReference type="EMBL" id="MDR6292807.1"/>
    </source>
</evidence>
<gene>
    <name evidence="7" type="primary">rplI</name>
    <name evidence="11" type="ORF">E9232_005352</name>
</gene>
<protein>
    <recommendedName>
        <fullName evidence="6 7">Large ribosomal subunit protein bL9</fullName>
    </recommendedName>
</protein>
<keyword evidence="5 7" id="KW-0687">Ribonucleoprotein</keyword>
<dbReference type="PROSITE" id="PS00651">
    <property type="entry name" value="RIBOSOMAL_L9"/>
    <property type="match status" value="1"/>
</dbReference>
<reference evidence="11 12" key="1">
    <citation type="submission" date="2023-07" db="EMBL/GenBank/DDBJ databases">
        <title>Sorghum-associated microbial communities from plants grown in Nebraska, USA.</title>
        <authorList>
            <person name="Schachtman D."/>
        </authorList>
    </citation>
    <scope>NUCLEOTIDE SEQUENCE [LARGE SCALE GENOMIC DNA]</scope>
    <source>
        <strain evidence="11 12">584</strain>
    </source>
</reference>
<dbReference type="NCBIfam" id="TIGR00158">
    <property type="entry name" value="L9"/>
    <property type="match status" value="1"/>
</dbReference>
<dbReference type="InterPro" id="IPR036791">
    <property type="entry name" value="Ribosomal_bL9_C_sf"/>
</dbReference>
<dbReference type="InterPro" id="IPR009027">
    <property type="entry name" value="Ribosomal_bL9/RNase_H1_N"/>
</dbReference>
<keyword evidence="4 7" id="KW-0689">Ribosomal protein</keyword>
<dbReference type="InterPro" id="IPR000244">
    <property type="entry name" value="Ribosomal_bL9"/>
</dbReference>
<dbReference type="Proteomes" id="UP001262410">
    <property type="component" value="Unassembled WGS sequence"/>
</dbReference>
<comment type="similarity">
    <text evidence="1 7">Belongs to the bacterial ribosomal protein bL9 family.</text>
</comment>
<keyword evidence="8" id="KW-0175">Coiled coil</keyword>
<evidence type="ECO:0000256" key="6">
    <source>
        <dbReference type="ARBA" id="ARBA00035292"/>
    </source>
</evidence>
<feature type="domain" description="Ribosomal protein L9" evidence="10">
    <location>
        <begin position="13"/>
        <end position="40"/>
    </location>
</feature>
<comment type="function">
    <text evidence="7">Binds to the 23S rRNA.</text>
</comment>
<keyword evidence="3 7" id="KW-0694">RNA-binding</keyword>
<dbReference type="InterPro" id="IPR020594">
    <property type="entry name" value="Ribosomal_bL9_bac/chp"/>
</dbReference>
<accession>A0ABU1JW06</accession>
<name>A0ABU1JW06_9PROT</name>
<comment type="caution">
    <text evidence="11">The sequence shown here is derived from an EMBL/GenBank/DDBJ whole genome shotgun (WGS) entry which is preliminary data.</text>
</comment>
<evidence type="ECO:0000256" key="1">
    <source>
        <dbReference type="ARBA" id="ARBA00010605"/>
    </source>
</evidence>
<dbReference type="PANTHER" id="PTHR21368">
    <property type="entry name" value="50S RIBOSOMAL PROTEIN L9"/>
    <property type="match status" value="1"/>
</dbReference>
<evidence type="ECO:0000256" key="8">
    <source>
        <dbReference type="SAM" id="Coils"/>
    </source>
</evidence>
<dbReference type="HAMAP" id="MF_00503">
    <property type="entry name" value="Ribosomal_bL9"/>
    <property type="match status" value="1"/>
</dbReference>
<evidence type="ECO:0000256" key="4">
    <source>
        <dbReference type="ARBA" id="ARBA00022980"/>
    </source>
</evidence>
<sequence length="198" mass="21378">MEIILLERVEKLGQIGDVVKVKPGFARNYLLPQKKALRATKANLAVFEKQRVQIEANNLELKAEAEKVAGRMNDVQIVVIRQAGDSGQLYGSVSARDIAESLTTDGYSVDRSQVAIEHPIKTLGLEKVRLRLHPEVSVTVTVNVARSAEEAEMQRARGGMVSASLLEDEEEAAEAAAAAEAGRIATEAEDVDTEGEAA</sequence>
<dbReference type="InterPro" id="IPR020070">
    <property type="entry name" value="Ribosomal_bL9_N"/>
</dbReference>
<dbReference type="Pfam" id="PF01281">
    <property type="entry name" value="Ribosomal_L9_N"/>
    <property type="match status" value="1"/>
</dbReference>
<dbReference type="Pfam" id="PF03948">
    <property type="entry name" value="Ribosomal_L9_C"/>
    <property type="match status" value="1"/>
</dbReference>
<keyword evidence="2 7" id="KW-0699">rRNA-binding</keyword>
<dbReference type="SUPFAM" id="SSF55658">
    <property type="entry name" value="L9 N-domain-like"/>
    <property type="match status" value="1"/>
</dbReference>
<dbReference type="RefSeq" id="WP_309799230.1">
    <property type="nucleotide sequence ID" value="NZ_JAVDPW010000010.1"/>
</dbReference>
<feature type="compositionally biased region" description="Low complexity" evidence="9">
    <location>
        <begin position="174"/>
        <end position="185"/>
    </location>
</feature>
<proteinExistence type="inferred from homology"/>
<evidence type="ECO:0000313" key="12">
    <source>
        <dbReference type="Proteomes" id="UP001262410"/>
    </source>
</evidence>
<feature type="region of interest" description="Disordered" evidence="9">
    <location>
        <begin position="167"/>
        <end position="198"/>
    </location>
</feature>
<dbReference type="InterPro" id="IPR020069">
    <property type="entry name" value="Ribosomal_bL9_C"/>
</dbReference>
<organism evidence="11 12">
    <name type="scientific">Inquilinus ginsengisoli</name>
    <dbReference type="NCBI Taxonomy" id="363840"/>
    <lineage>
        <taxon>Bacteria</taxon>
        <taxon>Pseudomonadati</taxon>
        <taxon>Pseudomonadota</taxon>
        <taxon>Alphaproteobacteria</taxon>
        <taxon>Rhodospirillales</taxon>
        <taxon>Rhodospirillaceae</taxon>
        <taxon>Inquilinus</taxon>
    </lineage>
</organism>
<evidence type="ECO:0000256" key="2">
    <source>
        <dbReference type="ARBA" id="ARBA00022730"/>
    </source>
</evidence>
<evidence type="ECO:0000256" key="9">
    <source>
        <dbReference type="SAM" id="MobiDB-lite"/>
    </source>
</evidence>
<feature type="coiled-coil region" evidence="8">
    <location>
        <begin position="37"/>
        <end position="69"/>
    </location>
</feature>
<evidence type="ECO:0000259" key="10">
    <source>
        <dbReference type="PROSITE" id="PS00651"/>
    </source>
</evidence>
<dbReference type="InterPro" id="IPR036935">
    <property type="entry name" value="Ribosomal_bL9_N_sf"/>
</dbReference>
<dbReference type="EMBL" id="JAVDPW010000010">
    <property type="protein sequence ID" value="MDR6292807.1"/>
    <property type="molecule type" value="Genomic_DNA"/>
</dbReference>
<evidence type="ECO:0000256" key="3">
    <source>
        <dbReference type="ARBA" id="ARBA00022884"/>
    </source>
</evidence>
<feature type="compositionally biased region" description="Acidic residues" evidence="9">
    <location>
        <begin position="187"/>
        <end position="198"/>
    </location>
</feature>
<dbReference type="GO" id="GO:0005840">
    <property type="term" value="C:ribosome"/>
    <property type="evidence" value="ECO:0007669"/>
    <property type="project" value="UniProtKB-KW"/>
</dbReference>